<dbReference type="GO" id="GO:0051607">
    <property type="term" value="P:defense response to virus"/>
    <property type="evidence" value="ECO:0007669"/>
    <property type="project" value="UniProtKB-KW"/>
</dbReference>
<dbReference type="SUPFAM" id="SSF81631">
    <property type="entry name" value="PAP/OAS1 substrate-binding domain"/>
    <property type="match status" value="1"/>
</dbReference>
<dbReference type="GO" id="GO:0045071">
    <property type="term" value="P:negative regulation of viral genome replication"/>
    <property type="evidence" value="ECO:0007669"/>
    <property type="project" value="TreeGrafter"/>
</dbReference>
<dbReference type="EC" id="2.7.7.84" evidence="5"/>
<name>A0A8C5RV26_LATLA</name>
<comment type="subcellular location">
    <subcellularLocation>
        <location evidence="3">Cytoplasm</location>
    </subcellularLocation>
</comment>
<dbReference type="GO" id="GO:0005654">
    <property type="term" value="C:nucleoplasm"/>
    <property type="evidence" value="ECO:0007669"/>
    <property type="project" value="TreeGrafter"/>
</dbReference>
<evidence type="ECO:0000256" key="3">
    <source>
        <dbReference type="ARBA" id="ARBA00004496"/>
    </source>
</evidence>
<dbReference type="GO" id="GO:0045087">
    <property type="term" value="P:innate immune response"/>
    <property type="evidence" value="ECO:0007669"/>
    <property type="project" value="UniProtKB-KW"/>
</dbReference>
<dbReference type="InterPro" id="IPR018952">
    <property type="entry name" value="2-5-oligoAdlate_synth_1_dom2/C"/>
</dbReference>
<evidence type="ECO:0000256" key="2">
    <source>
        <dbReference type="ARBA" id="ARBA00001946"/>
    </source>
</evidence>
<comment type="similarity">
    <text evidence="4">Belongs to the 2-5A synthase family.</text>
</comment>
<evidence type="ECO:0000256" key="7">
    <source>
        <dbReference type="ARBA" id="ARBA00022588"/>
    </source>
</evidence>
<dbReference type="CDD" id="cd05400">
    <property type="entry name" value="NT_2-5OAS_ClassI-CCAase"/>
    <property type="match status" value="1"/>
</dbReference>
<evidence type="ECO:0000256" key="8">
    <source>
        <dbReference type="ARBA" id="ARBA00022859"/>
    </source>
</evidence>
<dbReference type="Ensembl" id="ENSLLTT00000006971.1">
    <property type="protein sequence ID" value="ENSLLTP00000006709.1"/>
    <property type="gene ID" value="ENSLLTG00000005123.1"/>
</dbReference>
<feature type="domain" description="2'-5'-oligoadenylate synthetase 1" evidence="12">
    <location>
        <begin position="208"/>
        <end position="381"/>
    </location>
</feature>
<evidence type="ECO:0000313" key="13">
    <source>
        <dbReference type="Ensembl" id="ENSLLTP00000006709.1"/>
    </source>
</evidence>
<dbReference type="GeneTree" id="ENSGT00510000046406"/>
<dbReference type="PANTHER" id="PTHR11258:SF7">
    <property type="entry name" value="2'-5'-OLIGOADENYLATE SYNTHASE-LIKE PROTEIN 2"/>
    <property type="match status" value="1"/>
</dbReference>
<dbReference type="FunFam" id="3.30.460.10:FF:000007">
    <property type="entry name" value="2'-5'-oligoadenylate synthetase 1"/>
    <property type="match status" value="1"/>
</dbReference>
<dbReference type="InterPro" id="IPR006117">
    <property type="entry name" value="2-5OAS_C_CS"/>
</dbReference>
<comment type="cofactor">
    <cofactor evidence="2">
        <name>Mg(2+)</name>
        <dbReference type="ChEBI" id="CHEBI:18420"/>
    </cofactor>
</comment>
<dbReference type="PANTHER" id="PTHR11258">
    <property type="entry name" value="2-5 OLIGOADENYLATE SYNTHETASE"/>
    <property type="match status" value="1"/>
</dbReference>
<dbReference type="GO" id="GO:0003725">
    <property type="term" value="F:double-stranded RNA binding"/>
    <property type="evidence" value="ECO:0007669"/>
    <property type="project" value="TreeGrafter"/>
</dbReference>
<reference evidence="13" key="2">
    <citation type="submission" date="2025-09" db="UniProtKB">
        <authorList>
            <consortium name="Ensembl"/>
        </authorList>
    </citation>
    <scope>IDENTIFICATION</scope>
</reference>
<evidence type="ECO:0000256" key="1">
    <source>
        <dbReference type="ARBA" id="ARBA00001112"/>
    </source>
</evidence>
<evidence type="ECO:0000259" key="12">
    <source>
        <dbReference type="Pfam" id="PF10421"/>
    </source>
</evidence>
<comment type="catalytic activity">
    <reaction evidence="1">
        <text>3 ATP = 5'-triphosphoadenylyl-(2'-&gt;5')-adenylyl-(2'-&gt;5')-adenosine + 2 diphosphate</text>
        <dbReference type="Rhea" id="RHEA:34407"/>
        <dbReference type="ChEBI" id="CHEBI:30616"/>
        <dbReference type="ChEBI" id="CHEBI:33019"/>
        <dbReference type="ChEBI" id="CHEBI:67143"/>
        <dbReference type="EC" id="2.7.7.84"/>
    </reaction>
</comment>
<dbReference type="Gene3D" id="1.10.1410.20">
    <property type="entry name" value="2'-5'-oligoadenylate synthetase 1, domain 2"/>
    <property type="match status" value="1"/>
</dbReference>
<evidence type="ECO:0000256" key="6">
    <source>
        <dbReference type="ARBA" id="ARBA00022490"/>
    </source>
</evidence>
<reference evidence="13" key="1">
    <citation type="submission" date="2025-08" db="UniProtKB">
        <authorList>
            <consortium name="Ensembl"/>
        </authorList>
    </citation>
    <scope>IDENTIFICATION</scope>
</reference>
<evidence type="ECO:0000256" key="5">
    <source>
        <dbReference type="ARBA" id="ARBA00012577"/>
    </source>
</evidence>
<dbReference type="Pfam" id="PF01909">
    <property type="entry name" value="NTP_transf_2"/>
    <property type="match status" value="1"/>
</dbReference>
<dbReference type="Pfam" id="PF10421">
    <property type="entry name" value="OAS1_C"/>
    <property type="match status" value="1"/>
</dbReference>
<dbReference type="FunFam" id="1.10.1410.20:FF:000001">
    <property type="entry name" value="2'-5'-oligoadenylate synthetase 1"/>
    <property type="match status" value="1"/>
</dbReference>
<keyword evidence="8" id="KW-0391">Immunity</keyword>
<dbReference type="InterPro" id="IPR002934">
    <property type="entry name" value="Polymerase_NTP_transf_dom"/>
</dbReference>
<protein>
    <recommendedName>
        <fullName evidence="5">2'-5' oligoadenylate synthase</fullName>
        <ecNumber evidence="5">2.7.7.84</ecNumber>
    </recommendedName>
</protein>
<evidence type="ECO:0000313" key="14">
    <source>
        <dbReference type="Proteomes" id="UP000694406"/>
    </source>
</evidence>
<accession>A0A8C5RV26</accession>
<evidence type="ECO:0000256" key="10">
    <source>
        <dbReference type="ARBA" id="ARBA00023118"/>
    </source>
</evidence>
<keyword evidence="14" id="KW-1185">Reference proteome</keyword>
<evidence type="ECO:0000256" key="9">
    <source>
        <dbReference type="ARBA" id="ARBA00022884"/>
    </source>
</evidence>
<feature type="domain" description="Polymerase nucleotidyl transferase" evidence="11">
    <location>
        <begin position="97"/>
        <end position="151"/>
    </location>
</feature>
<sequence>MGRLRKDLPRRRLLLQLPPFFFQPPLTLPPFPGRETKPDPLCCPVMASLAGVGSWGLDKFHQDYLQPSEEFLQKARRAIDRICDFLKRRCFQDAPWPGMKVLKVVKGGSLGKGTSMKNGSDADLVLFLNIFKSYTDQENYRKMVIEEIERRLNECQELLNLEVFFWKSKWPNPRVLQFKLYSKESDDSIEFDVLPAYDALGQYQQHSKPDPQIYVDLKQTGKCGEFSPCFTELQKDFIVDRTTKLKNLIRLVKHWYKEVQENSMPPKYALELLTVYAWEQGSRQNQFNMAKGFRTVLWLIEHYKEIRIYWTKYYDFHNEIKQYLQEQLCKKRPVILDPADPTANFGEAKGWDRLAEKARYYASMNCCRNRDGSLVEPWDVPLAKEVPWGEGCTLL</sequence>
<dbReference type="InterPro" id="IPR006116">
    <property type="entry name" value="NT_2-5OAS_ClassI-CCAase"/>
</dbReference>
<dbReference type="AlphaFoldDB" id="A0A8C5RV26"/>
<organism evidence="13 14">
    <name type="scientific">Laticauda laticaudata</name>
    <name type="common">Blue-ringed sea krait</name>
    <name type="synonym">Blue-lipped sea krait</name>
    <dbReference type="NCBI Taxonomy" id="8630"/>
    <lineage>
        <taxon>Eukaryota</taxon>
        <taxon>Metazoa</taxon>
        <taxon>Chordata</taxon>
        <taxon>Craniata</taxon>
        <taxon>Vertebrata</taxon>
        <taxon>Euteleostomi</taxon>
        <taxon>Lepidosauria</taxon>
        <taxon>Squamata</taxon>
        <taxon>Bifurcata</taxon>
        <taxon>Unidentata</taxon>
        <taxon>Episquamata</taxon>
        <taxon>Toxicofera</taxon>
        <taxon>Serpentes</taxon>
        <taxon>Colubroidea</taxon>
        <taxon>Elapidae</taxon>
        <taxon>Laticaudinae</taxon>
        <taxon>Laticauda</taxon>
    </lineage>
</organism>
<dbReference type="PROSITE" id="PS50152">
    <property type="entry name" value="25A_SYNTH_3"/>
    <property type="match status" value="1"/>
</dbReference>
<keyword evidence="6" id="KW-0963">Cytoplasm</keyword>
<dbReference type="InterPro" id="IPR043519">
    <property type="entry name" value="NT_sf"/>
</dbReference>
<dbReference type="PROSITE" id="PS00833">
    <property type="entry name" value="25A_SYNTH_2"/>
    <property type="match status" value="1"/>
</dbReference>
<dbReference type="GO" id="GO:0046872">
    <property type="term" value="F:metal ion binding"/>
    <property type="evidence" value="ECO:0007669"/>
    <property type="project" value="UniProtKB-KW"/>
</dbReference>
<keyword evidence="9" id="KW-0694">RNA-binding</keyword>
<dbReference type="GO" id="GO:0016020">
    <property type="term" value="C:membrane"/>
    <property type="evidence" value="ECO:0007669"/>
    <property type="project" value="TreeGrafter"/>
</dbReference>
<dbReference type="GO" id="GO:0005829">
    <property type="term" value="C:cytosol"/>
    <property type="evidence" value="ECO:0007669"/>
    <property type="project" value="TreeGrafter"/>
</dbReference>
<dbReference type="GO" id="GO:0001730">
    <property type="term" value="F:2'-5'-oligoadenylate synthetase activity"/>
    <property type="evidence" value="ECO:0007669"/>
    <property type="project" value="UniProtKB-EC"/>
</dbReference>
<dbReference type="GO" id="GO:0005524">
    <property type="term" value="F:ATP binding"/>
    <property type="evidence" value="ECO:0007669"/>
    <property type="project" value="UniProtKB-KW"/>
</dbReference>
<evidence type="ECO:0000259" key="11">
    <source>
        <dbReference type="Pfam" id="PF01909"/>
    </source>
</evidence>
<proteinExistence type="inferred from homology"/>
<dbReference type="SUPFAM" id="SSF81301">
    <property type="entry name" value="Nucleotidyltransferase"/>
    <property type="match status" value="1"/>
</dbReference>
<keyword evidence="10" id="KW-0051">Antiviral defense</keyword>
<keyword evidence="7" id="KW-0399">Innate immunity</keyword>
<dbReference type="Proteomes" id="UP000694406">
    <property type="component" value="Unplaced"/>
</dbReference>
<dbReference type="Gene3D" id="3.30.460.10">
    <property type="entry name" value="Beta Polymerase, domain 2"/>
    <property type="match status" value="1"/>
</dbReference>
<evidence type="ECO:0000256" key="4">
    <source>
        <dbReference type="ARBA" id="ARBA00009526"/>
    </source>
</evidence>